<accession>A0A6A4PSH4</accession>
<dbReference type="PANTHER" id="PTHR35485:SF13">
    <property type="match status" value="1"/>
</dbReference>
<dbReference type="AlphaFoldDB" id="A0A6A4PSH4"/>
<evidence type="ECO:0000313" key="1">
    <source>
        <dbReference type="EMBL" id="KAE9604216.1"/>
    </source>
</evidence>
<name>A0A6A4PSH4_LUPAL</name>
<organism evidence="1 2">
    <name type="scientific">Lupinus albus</name>
    <name type="common">White lupine</name>
    <name type="synonym">Lupinus termis</name>
    <dbReference type="NCBI Taxonomy" id="3870"/>
    <lineage>
        <taxon>Eukaryota</taxon>
        <taxon>Viridiplantae</taxon>
        <taxon>Streptophyta</taxon>
        <taxon>Embryophyta</taxon>
        <taxon>Tracheophyta</taxon>
        <taxon>Spermatophyta</taxon>
        <taxon>Magnoliopsida</taxon>
        <taxon>eudicotyledons</taxon>
        <taxon>Gunneridae</taxon>
        <taxon>Pentapetalae</taxon>
        <taxon>rosids</taxon>
        <taxon>fabids</taxon>
        <taxon>Fabales</taxon>
        <taxon>Fabaceae</taxon>
        <taxon>Papilionoideae</taxon>
        <taxon>50 kb inversion clade</taxon>
        <taxon>genistoids sensu lato</taxon>
        <taxon>core genistoids</taxon>
        <taxon>Genisteae</taxon>
        <taxon>Lupinus</taxon>
    </lineage>
</organism>
<dbReference type="OrthoDB" id="650808at2759"/>
<dbReference type="Proteomes" id="UP000447434">
    <property type="component" value="Chromosome 11"/>
</dbReference>
<keyword evidence="2" id="KW-1185">Reference proteome</keyword>
<gene>
    <name evidence="1" type="ORF">Lalb_Chr11g0068971</name>
</gene>
<reference evidence="2" key="1">
    <citation type="journal article" date="2020" name="Nat. Commun.">
        <title>Genome sequence of the cluster root forming white lupin.</title>
        <authorList>
            <person name="Hufnagel B."/>
            <person name="Marques A."/>
            <person name="Soriano A."/>
            <person name="Marques L."/>
            <person name="Divol F."/>
            <person name="Doumas P."/>
            <person name="Sallet E."/>
            <person name="Mancinotti D."/>
            <person name="Carrere S."/>
            <person name="Marande W."/>
            <person name="Arribat S."/>
            <person name="Keller J."/>
            <person name="Huneau C."/>
            <person name="Blein T."/>
            <person name="Aime D."/>
            <person name="Laguerre M."/>
            <person name="Taylor J."/>
            <person name="Schubert V."/>
            <person name="Nelson M."/>
            <person name="Geu-Flores F."/>
            <person name="Crespi M."/>
            <person name="Gallardo-Guerrero K."/>
            <person name="Delaux P.-M."/>
            <person name="Salse J."/>
            <person name="Berges H."/>
            <person name="Guyot R."/>
            <person name="Gouzy J."/>
            <person name="Peret B."/>
        </authorList>
    </citation>
    <scope>NUCLEOTIDE SEQUENCE [LARGE SCALE GENOMIC DNA]</scope>
    <source>
        <strain evidence="2">cv. Amiga</strain>
    </source>
</reference>
<dbReference type="PANTHER" id="PTHR35485">
    <property type="entry name" value="OS01G0888900 PROTEIN"/>
    <property type="match status" value="1"/>
</dbReference>
<proteinExistence type="predicted"/>
<evidence type="ECO:0000313" key="2">
    <source>
        <dbReference type="Proteomes" id="UP000447434"/>
    </source>
</evidence>
<comment type="caution">
    <text evidence="1">The sequence shown here is derived from an EMBL/GenBank/DDBJ whole genome shotgun (WGS) entry which is preliminary data.</text>
</comment>
<sequence>MEGLLPIVYKAIKKNRTRRHYECLSSRDNALSYNISMAEMYPQTQGHVFENQTSKTTQKVIGHRRYQSVPDFTNGFSSPQMRNDADSPSLKQLVKFKSQRIFSCITGA</sequence>
<dbReference type="EMBL" id="WOCE01000011">
    <property type="protein sequence ID" value="KAE9604216.1"/>
    <property type="molecule type" value="Genomic_DNA"/>
</dbReference>
<protein>
    <submittedName>
        <fullName evidence="1">Uncharacterized protein</fullName>
    </submittedName>
</protein>